<evidence type="ECO:0000313" key="1">
    <source>
        <dbReference type="EMBL" id="KAF2577794.1"/>
    </source>
</evidence>
<organism evidence="1 2">
    <name type="scientific">Brassica cretica</name>
    <name type="common">Mustard</name>
    <dbReference type="NCBI Taxonomy" id="69181"/>
    <lineage>
        <taxon>Eukaryota</taxon>
        <taxon>Viridiplantae</taxon>
        <taxon>Streptophyta</taxon>
        <taxon>Embryophyta</taxon>
        <taxon>Tracheophyta</taxon>
        <taxon>Spermatophyta</taxon>
        <taxon>Magnoliopsida</taxon>
        <taxon>eudicotyledons</taxon>
        <taxon>Gunneridae</taxon>
        <taxon>Pentapetalae</taxon>
        <taxon>rosids</taxon>
        <taxon>malvids</taxon>
        <taxon>Brassicales</taxon>
        <taxon>Brassicaceae</taxon>
        <taxon>Brassiceae</taxon>
        <taxon>Brassica</taxon>
    </lineage>
</organism>
<protein>
    <recommendedName>
        <fullName evidence="3">RNase H type-1 domain-containing protein</fullName>
    </recommendedName>
</protein>
<proteinExistence type="predicted"/>
<evidence type="ECO:0000313" key="2">
    <source>
        <dbReference type="Proteomes" id="UP000712281"/>
    </source>
</evidence>
<dbReference type="Proteomes" id="UP000712281">
    <property type="component" value="Unassembled WGS sequence"/>
</dbReference>
<reference evidence="1" key="1">
    <citation type="submission" date="2019-12" db="EMBL/GenBank/DDBJ databases">
        <title>Genome sequencing and annotation of Brassica cretica.</title>
        <authorList>
            <person name="Studholme D.J."/>
            <person name="Sarris P.F."/>
        </authorList>
    </citation>
    <scope>NUCLEOTIDE SEQUENCE</scope>
    <source>
        <strain evidence="1">PFS-001/15</strain>
        <tissue evidence="1">Leaf</tissue>
    </source>
</reference>
<gene>
    <name evidence="1" type="ORF">F2Q68_00003459</name>
</gene>
<dbReference type="AlphaFoldDB" id="A0A3N6QNE7"/>
<comment type="caution">
    <text evidence="1">The sequence shown here is derived from an EMBL/GenBank/DDBJ whole genome shotgun (WGS) entry which is preliminary data.</text>
</comment>
<accession>A0A3N6QNE7</accession>
<dbReference type="EMBL" id="QGKW02001660">
    <property type="protein sequence ID" value="KAF2577794.1"/>
    <property type="molecule type" value="Genomic_DNA"/>
</dbReference>
<evidence type="ECO:0008006" key="3">
    <source>
        <dbReference type="Google" id="ProtNLM"/>
    </source>
</evidence>
<name>A0A3N6QNE7_BRACR</name>
<sequence>MVVLHSRRLFTQLENVDQAKFEVLLWAFESMSSHHQSHVIFAMSDSSVVDMLNNPRRWPVFYHQSFVLLASATHHVFGQSYVARGAPLWLGEFFDFEKSLASG</sequence>